<evidence type="ECO:0000313" key="10">
    <source>
        <dbReference type="Proteomes" id="UP000284779"/>
    </source>
</evidence>
<keyword evidence="5 7" id="KW-1133">Transmembrane helix</keyword>
<dbReference type="InterPro" id="IPR027469">
    <property type="entry name" value="Cation_efflux_TMD_sf"/>
</dbReference>
<evidence type="ECO:0000256" key="1">
    <source>
        <dbReference type="ARBA" id="ARBA00004141"/>
    </source>
</evidence>
<dbReference type="Proteomes" id="UP000284779">
    <property type="component" value="Unassembled WGS sequence"/>
</dbReference>
<evidence type="ECO:0000256" key="6">
    <source>
        <dbReference type="ARBA" id="ARBA00023136"/>
    </source>
</evidence>
<dbReference type="InterPro" id="IPR050291">
    <property type="entry name" value="CDF_Transporter"/>
</dbReference>
<dbReference type="GO" id="GO:0015341">
    <property type="term" value="F:zinc efflux antiporter activity"/>
    <property type="evidence" value="ECO:0007669"/>
    <property type="project" value="TreeGrafter"/>
</dbReference>
<evidence type="ECO:0000256" key="2">
    <source>
        <dbReference type="ARBA" id="ARBA00008114"/>
    </source>
</evidence>
<evidence type="ECO:0000256" key="4">
    <source>
        <dbReference type="ARBA" id="ARBA00022692"/>
    </source>
</evidence>
<dbReference type="GO" id="GO:0015093">
    <property type="term" value="F:ferrous iron transmembrane transporter activity"/>
    <property type="evidence" value="ECO:0007669"/>
    <property type="project" value="TreeGrafter"/>
</dbReference>
<evidence type="ECO:0000256" key="3">
    <source>
        <dbReference type="ARBA" id="ARBA00022448"/>
    </source>
</evidence>
<comment type="subcellular location">
    <subcellularLocation>
        <location evidence="1">Membrane</location>
        <topology evidence="1">Multi-pass membrane protein</topology>
    </subcellularLocation>
</comment>
<dbReference type="SUPFAM" id="SSF161111">
    <property type="entry name" value="Cation efflux protein transmembrane domain-like"/>
    <property type="match status" value="1"/>
</dbReference>
<dbReference type="GO" id="GO:0006882">
    <property type="term" value="P:intracellular zinc ion homeostasis"/>
    <property type="evidence" value="ECO:0007669"/>
    <property type="project" value="TreeGrafter"/>
</dbReference>
<dbReference type="Pfam" id="PF01545">
    <property type="entry name" value="Cation_efflux"/>
    <property type="match status" value="1"/>
</dbReference>
<feature type="transmembrane region" description="Helical" evidence="7">
    <location>
        <begin position="151"/>
        <end position="173"/>
    </location>
</feature>
<evidence type="ECO:0000256" key="5">
    <source>
        <dbReference type="ARBA" id="ARBA00022989"/>
    </source>
</evidence>
<dbReference type="RefSeq" id="WP_117969448.1">
    <property type="nucleotide sequence ID" value="NZ_CAUBDO010000024.1"/>
</dbReference>
<comment type="similarity">
    <text evidence="2">Belongs to the cation diffusion facilitator (CDF) transporter (TC 2.A.4) family.</text>
</comment>
<keyword evidence="10" id="KW-1185">Reference proteome</keyword>
<accession>A0A413RBH8</accession>
<dbReference type="InterPro" id="IPR058533">
    <property type="entry name" value="Cation_efflux_TM"/>
</dbReference>
<feature type="transmembrane region" description="Helical" evidence="7">
    <location>
        <begin position="12"/>
        <end position="35"/>
    </location>
</feature>
<dbReference type="EMBL" id="QSFD01000002">
    <property type="protein sequence ID" value="RHA19974.1"/>
    <property type="molecule type" value="Genomic_DNA"/>
</dbReference>
<reference evidence="9 10" key="1">
    <citation type="submission" date="2018-08" db="EMBL/GenBank/DDBJ databases">
        <title>A genome reference for cultivated species of the human gut microbiota.</title>
        <authorList>
            <person name="Zou Y."/>
            <person name="Xue W."/>
            <person name="Luo G."/>
        </authorList>
    </citation>
    <scope>NUCLEOTIDE SEQUENCE [LARGE SCALE GENOMIC DNA]</scope>
    <source>
        <strain evidence="9 10">AM44-11BH</strain>
    </source>
</reference>
<feature type="transmembrane region" description="Helical" evidence="7">
    <location>
        <begin position="47"/>
        <end position="64"/>
    </location>
</feature>
<keyword evidence="6 7" id="KW-0472">Membrane</keyword>
<proteinExistence type="inferred from homology"/>
<dbReference type="InterPro" id="IPR002524">
    <property type="entry name" value="Cation_efflux"/>
</dbReference>
<feature type="transmembrane region" description="Helical" evidence="7">
    <location>
        <begin position="179"/>
        <end position="199"/>
    </location>
</feature>
<dbReference type="PANTHER" id="PTHR43840:SF15">
    <property type="entry name" value="MITOCHONDRIAL METAL TRANSPORTER 1-RELATED"/>
    <property type="match status" value="1"/>
</dbReference>
<gene>
    <name evidence="9" type="ORF">DW944_02180</name>
</gene>
<evidence type="ECO:0000259" key="8">
    <source>
        <dbReference type="Pfam" id="PF01545"/>
    </source>
</evidence>
<evidence type="ECO:0000313" key="9">
    <source>
        <dbReference type="EMBL" id="RHA19974.1"/>
    </source>
</evidence>
<organism evidence="9 10">
    <name type="scientific">Eubacterium ventriosum</name>
    <dbReference type="NCBI Taxonomy" id="39496"/>
    <lineage>
        <taxon>Bacteria</taxon>
        <taxon>Bacillati</taxon>
        <taxon>Bacillota</taxon>
        <taxon>Clostridia</taxon>
        <taxon>Eubacteriales</taxon>
        <taxon>Eubacteriaceae</taxon>
        <taxon>Eubacterium</taxon>
    </lineage>
</organism>
<sequence length="297" mass="34123">MDQQKYKTENKILRLSLGGTITFTIFEIIASFVLGSKTVMTDGIFDLFDLLLLLPMFILVPFLYKPVSEKKPYGFSQIESLLVLVKYIVLLIVVINMITNNITVLLHGGHTVNATNVLIYEASLCVCCIIMYLVLHYLSRNYSSMIIKSELYLWKVDIVSTLGISVAFLFQIFLTHSPINFIIPYIDSSVAIIVALFLVKEPIVQIIKNLKELVLFSPDQQIMDEIREVVNKDISNYEYSLDFLDVTQTGRKTWIEVYVKSKNDTIKIKDFKKIQEHITKDLIDKFDQIYVEIVPAL</sequence>
<keyword evidence="4 7" id="KW-0812">Transmembrane</keyword>
<dbReference type="GO" id="GO:0005886">
    <property type="term" value="C:plasma membrane"/>
    <property type="evidence" value="ECO:0007669"/>
    <property type="project" value="TreeGrafter"/>
</dbReference>
<feature type="domain" description="Cation efflux protein transmembrane" evidence="8">
    <location>
        <begin position="15"/>
        <end position="214"/>
    </location>
</feature>
<dbReference type="NCBIfam" id="TIGR01297">
    <property type="entry name" value="CDF"/>
    <property type="match status" value="1"/>
</dbReference>
<evidence type="ECO:0000256" key="7">
    <source>
        <dbReference type="SAM" id="Phobius"/>
    </source>
</evidence>
<dbReference type="Gene3D" id="1.20.1510.10">
    <property type="entry name" value="Cation efflux protein transmembrane domain"/>
    <property type="match status" value="1"/>
</dbReference>
<name>A0A413RBH8_9FIRM</name>
<feature type="transmembrane region" description="Helical" evidence="7">
    <location>
        <begin position="118"/>
        <end position="139"/>
    </location>
</feature>
<feature type="transmembrane region" description="Helical" evidence="7">
    <location>
        <begin position="84"/>
        <end position="106"/>
    </location>
</feature>
<protein>
    <submittedName>
        <fullName evidence="9">Cation diffusion facilitator family transporter</fullName>
    </submittedName>
</protein>
<dbReference type="GO" id="GO:0015086">
    <property type="term" value="F:cadmium ion transmembrane transporter activity"/>
    <property type="evidence" value="ECO:0007669"/>
    <property type="project" value="TreeGrafter"/>
</dbReference>
<dbReference type="AlphaFoldDB" id="A0A413RBH8"/>
<keyword evidence="3" id="KW-0813">Transport</keyword>
<comment type="caution">
    <text evidence="9">The sequence shown here is derived from an EMBL/GenBank/DDBJ whole genome shotgun (WGS) entry which is preliminary data.</text>
</comment>
<dbReference type="PANTHER" id="PTHR43840">
    <property type="entry name" value="MITOCHONDRIAL METAL TRANSPORTER 1-RELATED"/>
    <property type="match status" value="1"/>
</dbReference>